<name>A0A540L492_MALBA</name>
<organism evidence="2 3">
    <name type="scientific">Malus baccata</name>
    <name type="common">Siberian crab apple</name>
    <name type="synonym">Pyrus baccata</name>
    <dbReference type="NCBI Taxonomy" id="106549"/>
    <lineage>
        <taxon>Eukaryota</taxon>
        <taxon>Viridiplantae</taxon>
        <taxon>Streptophyta</taxon>
        <taxon>Embryophyta</taxon>
        <taxon>Tracheophyta</taxon>
        <taxon>Spermatophyta</taxon>
        <taxon>Magnoliopsida</taxon>
        <taxon>eudicotyledons</taxon>
        <taxon>Gunneridae</taxon>
        <taxon>Pentapetalae</taxon>
        <taxon>rosids</taxon>
        <taxon>fabids</taxon>
        <taxon>Rosales</taxon>
        <taxon>Rosaceae</taxon>
        <taxon>Amygdaloideae</taxon>
        <taxon>Maleae</taxon>
        <taxon>Malus</taxon>
    </lineage>
</organism>
<evidence type="ECO:0000313" key="2">
    <source>
        <dbReference type="EMBL" id="TQD81284.1"/>
    </source>
</evidence>
<comment type="caution">
    <text evidence="2">The sequence shown here is derived from an EMBL/GenBank/DDBJ whole genome shotgun (WGS) entry which is preliminary data.</text>
</comment>
<gene>
    <name evidence="2" type="ORF">C1H46_033166</name>
</gene>
<protein>
    <submittedName>
        <fullName evidence="2">Uncharacterized protein</fullName>
    </submittedName>
</protein>
<proteinExistence type="predicted"/>
<evidence type="ECO:0000313" key="3">
    <source>
        <dbReference type="Proteomes" id="UP000315295"/>
    </source>
</evidence>
<dbReference type="Proteomes" id="UP000315295">
    <property type="component" value="Unassembled WGS sequence"/>
</dbReference>
<dbReference type="AlphaFoldDB" id="A0A540L492"/>
<feature type="region of interest" description="Disordered" evidence="1">
    <location>
        <begin position="156"/>
        <end position="181"/>
    </location>
</feature>
<feature type="compositionally biased region" description="Polar residues" evidence="1">
    <location>
        <begin position="166"/>
        <end position="181"/>
    </location>
</feature>
<sequence length="181" mass="20459">MNDDMLVALDEGCPKEFEDREDNWVWLCSHFQEPGYVSGLKFSEINAFSDIYVQPGDKLVESFHATMMEKRQLVLQEFASQLPPETPLEFVDPLEDAGFQILTEIFDQTLGRRLGTYCRGWGMPGGGNLEPFHHLNQRALSQSGIGLPDLRPSLTFKPFQPEHAHNSTSSTSKPVPNLETF</sequence>
<accession>A0A540L492</accession>
<reference evidence="2 3" key="1">
    <citation type="journal article" date="2019" name="G3 (Bethesda)">
        <title>Sequencing of a Wild Apple (Malus baccata) Genome Unravels the Differences Between Cultivated and Wild Apple Species Regarding Disease Resistance and Cold Tolerance.</title>
        <authorList>
            <person name="Chen X."/>
        </authorList>
    </citation>
    <scope>NUCLEOTIDE SEQUENCE [LARGE SCALE GENOMIC DNA]</scope>
    <source>
        <strain evidence="3">cv. Shandingzi</strain>
        <tissue evidence="2">Leaves</tissue>
    </source>
</reference>
<evidence type="ECO:0000256" key="1">
    <source>
        <dbReference type="SAM" id="MobiDB-lite"/>
    </source>
</evidence>
<dbReference type="EMBL" id="VIEB01000773">
    <property type="protein sequence ID" value="TQD81284.1"/>
    <property type="molecule type" value="Genomic_DNA"/>
</dbReference>
<keyword evidence="3" id="KW-1185">Reference proteome</keyword>